<dbReference type="EMBL" id="BK032853">
    <property type="protein sequence ID" value="DAF64218.1"/>
    <property type="molecule type" value="Genomic_DNA"/>
</dbReference>
<evidence type="ECO:0000313" key="1">
    <source>
        <dbReference type="EMBL" id="DAF64218.1"/>
    </source>
</evidence>
<accession>A0A8S5TMN8</accession>
<name>A0A8S5TMN8_9CAUD</name>
<reference evidence="1" key="1">
    <citation type="journal article" date="2021" name="Proc. Natl. Acad. Sci. U.S.A.">
        <title>A Catalog of Tens of Thousands of Viruses from Human Metagenomes Reveals Hidden Associations with Chronic Diseases.</title>
        <authorList>
            <person name="Tisza M.J."/>
            <person name="Buck C.B."/>
        </authorList>
    </citation>
    <scope>NUCLEOTIDE SEQUENCE</scope>
    <source>
        <strain evidence="1">CtKgQ2</strain>
    </source>
</reference>
<sequence length="40" mass="4900">MNCFRRFLKSLAMNRTLQHHFPIFYRLSIIKALTSRIVYL</sequence>
<protein>
    <submittedName>
        <fullName evidence="1">Uncharacterized protein</fullName>
    </submittedName>
</protein>
<proteinExistence type="predicted"/>
<organism evidence="1">
    <name type="scientific">Siphoviridae sp. ctKgQ2</name>
    <dbReference type="NCBI Taxonomy" id="2827842"/>
    <lineage>
        <taxon>Viruses</taxon>
        <taxon>Duplodnaviria</taxon>
        <taxon>Heunggongvirae</taxon>
        <taxon>Uroviricota</taxon>
        <taxon>Caudoviricetes</taxon>
    </lineage>
</organism>